<gene>
    <name evidence="1" type="primary">YNL108C</name>
    <name evidence="1" type="ORF">LARI1_G000243</name>
</gene>
<dbReference type="CDD" id="cd07067">
    <property type="entry name" value="HP_PGM_like"/>
    <property type="match status" value="1"/>
</dbReference>
<dbReference type="Gene3D" id="3.40.50.1240">
    <property type="entry name" value="Phosphoglycerate mutase-like"/>
    <property type="match status" value="1"/>
</dbReference>
<protein>
    <recommendedName>
        <fullName evidence="3">Transcription factor tau 55 kDa subunit</fullName>
    </recommendedName>
</protein>
<dbReference type="InterPro" id="IPR051710">
    <property type="entry name" value="Phosphatase_SH3-domain"/>
</dbReference>
<dbReference type="OrthoDB" id="414418at2759"/>
<dbReference type="Pfam" id="PF00300">
    <property type="entry name" value="His_Phos_1"/>
    <property type="match status" value="1"/>
</dbReference>
<proteinExistence type="predicted"/>
<dbReference type="InterPro" id="IPR029033">
    <property type="entry name" value="His_PPase_superfam"/>
</dbReference>
<evidence type="ECO:0000313" key="1">
    <source>
        <dbReference type="EMBL" id="TVY21832.1"/>
    </source>
</evidence>
<evidence type="ECO:0000313" key="2">
    <source>
        <dbReference type="Proteomes" id="UP000469559"/>
    </source>
</evidence>
<dbReference type="AlphaFoldDB" id="A0A8T9BV70"/>
<comment type="caution">
    <text evidence="1">The sequence shown here is derived from an EMBL/GenBank/DDBJ whole genome shotgun (WGS) entry which is preliminary data.</text>
</comment>
<reference evidence="1 2" key="1">
    <citation type="submission" date="2018-05" db="EMBL/GenBank/DDBJ databases">
        <title>Whole genome sequencing for identification of molecular markers to develop diagnostic detection tools for the regulated plant pathogen Lachnellula willkommii.</title>
        <authorList>
            <person name="Giroux E."/>
            <person name="Bilodeau G."/>
        </authorList>
    </citation>
    <scope>NUCLEOTIDE SEQUENCE [LARGE SCALE GENOMIC DNA]</scope>
    <source>
        <strain evidence="1 2">CBS 203.66</strain>
    </source>
</reference>
<dbReference type="Proteomes" id="UP000469559">
    <property type="component" value="Unassembled WGS sequence"/>
</dbReference>
<dbReference type="InterPro" id="IPR013078">
    <property type="entry name" value="His_Pase_superF_clade-1"/>
</dbReference>
<dbReference type="PANTHER" id="PTHR16469:SF51">
    <property type="entry name" value="TRANSCRIPTION FACTOR TAU 55 KDA SUBUNIT"/>
    <property type="match status" value="1"/>
</dbReference>
<evidence type="ECO:0008006" key="3">
    <source>
        <dbReference type="Google" id="ProtNLM"/>
    </source>
</evidence>
<sequence>MADSKFNVEMDSYDHGKCFYFLWGYVPLKLGSRSQDRDLQREHPLAHRNPLRPSSRCYGVAQSHELAAHLKTLSPPIERIYSSPFYRCIQTISPTLDALSPPSPSTSSPSLKIRGENGIGEWYGLARFDHPSPADPAVLKTLFPRYDETYTPVIKPSVNGENIEELHNRTAYALHRIIEQSDREGVKAIVICTHAATLIAIGRALTGRMPEDIAEEDFRPFTCGLSTFVRRGKGVQSGVGEWKGPESGVPSVEWKGGRGVGGGWKLEGSGECGFLSGGEERGWRFSGDESFVAEPGQAPALDAGSALGVVVEGNKGSGPSRL</sequence>
<accession>A0A8T9BV70</accession>
<dbReference type="PANTHER" id="PTHR16469">
    <property type="entry name" value="UBIQUITIN-ASSOCIATED AND SH3 DOMAIN-CONTAINING BA-RELATED"/>
    <property type="match status" value="1"/>
</dbReference>
<keyword evidence="2" id="KW-1185">Reference proteome</keyword>
<dbReference type="SUPFAM" id="SSF53254">
    <property type="entry name" value="Phosphoglycerate mutase-like"/>
    <property type="match status" value="1"/>
</dbReference>
<dbReference type="EMBL" id="QGMF01000005">
    <property type="protein sequence ID" value="TVY21832.1"/>
    <property type="molecule type" value="Genomic_DNA"/>
</dbReference>
<name>A0A8T9BV70_9HELO</name>
<organism evidence="1 2">
    <name type="scientific">Lachnellula arida</name>
    <dbReference type="NCBI Taxonomy" id="1316785"/>
    <lineage>
        <taxon>Eukaryota</taxon>
        <taxon>Fungi</taxon>
        <taxon>Dikarya</taxon>
        <taxon>Ascomycota</taxon>
        <taxon>Pezizomycotina</taxon>
        <taxon>Leotiomycetes</taxon>
        <taxon>Helotiales</taxon>
        <taxon>Lachnaceae</taxon>
        <taxon>Lachnellula</taxon>
    </lineage>
</organism>